<sequence>MALLHPRYIPPSTAINAAKLTTKTILILTFLVLLSVILGVLTCYCCCQRRIWRFRARRIARNTQPEPENPLKPKAKRDWRFWVKSERKSRGLGPRIHGRNARFYAPGLGRERLVVHEEEMRRIRAMERERVDVEEVRRPGKVFERWKWERGV</sequence>
<feature type="transmembrane region" description="Helical" evidence="1">
    <location>
        <begin position="25"/>
        <end position="47"/>
    </location>
</feature>
<dbReference type="EMBL" id="KE145369">
    <property type="protein sequence ID" value="EPE27418.1"/>
    <property type="molecule type" value="Genomic_DNA"/>
</dbReference>
<proteinExistence type="predicted"/>
<keyword evidence="1" id="KW-0812">Transmembrane</keyword>
<dbReference type="KEGG" id="glz:GLAREA_04209"/>
<dbReference type="RefSeq" id="XP_008084777.1">
    <property type="nucleotide sequence ID" value="XM_008086586.1"/>
</dbReference>
<dbReference type="GeneID" id="19463264"/>
<protein>
    <submittedName>
        <fullName evidence="2">Uncharacterized protein</fullName>
    </submittedName>
</protein>
<evidence type="ECO:0000313" key="2">
    <source>
        <dbReference type="EMBL" id="EPE27418.1"/>
    </source>
</evidence>
<keyword evidence="1" id="KW-1133">Transmembrane helix</keyword>
<keyword evidence="1" id="KW-0472">Membrane</keyword>
<evidence type="ECO:0000313" key="3">
    <source>
        <dbReference type="Proteomes" id="UP000016922"/>
    </source>
</evidence>
<name>S3DLJ4_GLAL2</name>
<dbReference type="AlphaFoldDB" id="S3DLJ4"/>
<keyword evidence="3" id="KW-1185">Reference proteome</keyword>
<gene>
    <name evidence="2" type="ORF">GLAREA_04209</name>
</gene>
<reference evidence="2 3" key="1">
    <citation type="journal article" date="2013" name="BMC Genomics">
        <title>Genomics-driven discovery of the pneumocandin biosynthetic gene cluster in the fungus Glarea lozoyensis.</title>
        <authorList>
            <person name="Chen L."/>
            <person name="Yue Q."/>
            <person name="Zhang X."/>
            <person name="Xiang M."/>
            <person name="Wang C."/>
            <person name="Li S."/>
            <person name="Che Y."/>
            <person name="Ortiz-Lopez F.J."/>
            <person name="Bills G.F."/>
            <person name="Liu X."/>
            <person name="An Z."/>
        </authorList>
    </citation>
    <scope>NUCLEOTIDE SEQUENCE [LARGE SCALE GENOMIC DNA]</scope>
    <source>
        <strain evidence="3">ATCC 20868 / MF5171</strain>
    </source>
</reference>
<dbReference type="Proteomes" id="UP000016922">
    <property type="component" value="Unassembled WGS sequence"/>
</dbReference>
<organism evidence="2 3">
    <name type="scientific">Glarea lozoyensis (strain ATCC 20868 / MF5171)</name>
    <dbReference type="NCBI Taxonomy" id="1116229"/>
    <lineage>
        <taxon>Eukaryota</taxon>
        <taxon>Fungi</taxon>
        <taxon>Dikarya</taxon>
        <taxon>Ascomycota</taxon>
        <taxon>Pezizomycotina</taxon>
        <taxon>Leotiomycetes</taxon>
        <taxon>Helotiales</taxon>
        <taxon>Helotiaceae</taxon>
        <taxon>Glarea</taxon>
    </lineage>
</organism>
<dbReference type="HOGENOM" id="CLU_1722546_0_0_1"/>
<accession>S3DLJ4</accession>
<evidence type="ECO:0000256" key="1">
    <source>
        <dbReference type="SAM" id="Phobius"/>
    </source>
</evidence>